<accession>L0R7I0</accession>
<feature type="region of interest" description="Disordered" evidence="1">
    <location>
        <begin position="92"/>
        <end position="117"/>
    </location>
</feature>
<dbReference type="Pfam" id="PF11741">
    <property type="entry name" value="AMIN"/>
    <property type="match status" value="1"/>
</dbReference>
<reference evidence="3 4" key="1">
    <citation type="submission" date="2012-10" db="EMBL/GenBank/DDBJ databases">
        <authorList>
            <person name="Genoscope - CEA"/>
        </authorList>
    </citation>
    <scope>NUCLEOTIDE SEQUENCE [LARGE SCALE GENOMIC DNA]</scope>
    <source>
        <strain evidence="4">AM13 / DSM 14728</strain>
    </source>
</reference>
<dbReference type="EMBL" id="FO203522">
    <property type="protein sequence ID" value="CCO22694.1"/>
    <property type="molecule type" value="Genomic_DNA"/>
</dbReference>
<proteinExistence type="predicted"/>
<sequence>MKMNIRPVTLLLLIILLVVGANAALYHFGMFDSFFAKKEAESRNDISEGPVVRKEVTRLVLPLKSSENSFETASDDGVIESDITTETSTSFAQAGAADKVNSTPSSDDESTDKSVQAAASEVEEVIAAKAVANSSNKAAAKKKAPVKTASKTVGGSVGKLLSTCSPDMVAVKVPLSSPAGRIKWFNLQSPRRLVVDILGKWDNKGKSLYKLEGCPVKKIVTGEHADKIRLVFYISKKDAAMRIKPAITKNSAGIELTINL</sequence>
<feature type="domain" description="AMIN" evidence="2">
    <location>
        <begin position="176"/>
        <end position="244"/>
    </location>
</feature>
<dbReference type="STRING" id="1121451.DESAM_20407"/>
<dbReference type="HOGENOM" id="CLU_1068439_0_0_7"/>
<dbReference type="AlphaFoldDB" id="L0R7I0"/>
<evidence type="ECO:0000259" key="2">
    <source>
        <dbReference type="Pfam" id="PF11741"/>
    </source>
</evidence>
<dbReference type="Gene3D" id="2.60.40.3500">
    <property type="match status" value="1"/>
</dbReference>
<gene>
    <name evidence="3" type="ORF">DESAM_20407</name>
</gene>
<dbReference type="RefSeq" id="WP_015335302.1">
    <property type="nucleotide sequence ID" value="NC_020055.1"/>
</dbReference>
<dbReference type="PATRIC" id="fig|1121451.3.peg.674"/>
<dbReference type="InterPro" id="IPR021731">
    <property type="entry name" value="AMIN_dom"/>
</dbReference>
<organism evidence="3 4">
    <name type="scientific">Maridesulfovibrio hydrothermalis AM13 = DSM 14728</name>
    <dbReference type="NCBI Taxonomy" id="1121451"/>
    <lineage>
        <taxon>Bacteria</taxon>
        <taxon>Pseudomonadati</taxon>
        <taxon>Thermodesulfobacteriota</taxon>
        <taxon>Desulfovibrionia</taxon>
        <taxon>Desulfovibrionales</taxon>
        <taxon>Desulfovibrionaceae</taxon>
        <taxon>Maridesulfovibrio</taxon>
    </lineage>
</organism>
<dbReference type="eggNOG" id="ENOG503131U">
    <property type="taxonomic scope" value="Bacteria"/>
</dbReference>
<evidence type="ECO:0000313" key="4">
    <source>
        <dbReference type="Proteomes" id="UP000010808"/>
    </source>
</evidence>
<evidence type="ECO:0000256" key="1">
    <source>
        <dbReference type="SAM" id="MobiDB-lite"/>
    </source>
</evidence>
<evidence type="ECO:0000313" key="3">
    <source>
        <dbReference type="EMBL" id="CCO22694.1"/>
    </source>
</evidence>
<dbReference type="KEGG" id="dhy:DESAM_20407"/>
<protein>
    <recommendedName>
        <fullName evidence="2">AMIN domain-containing protein</fullName>
    </recommendedName>
</protein>
<dbReference type="Proteomes" id="UP000010808">
    <property type="component" value="Chromosome"/>
</dbReference>
<keyword evidence="4" id="KW-1185">Reference proteome</keyword>
<name>L0R7I0_9BACT</name>